<feature type="domain" description="PEP-utilising enzyme mobile" evidence="4">
    <location>
        <begin position="285"/>
        <end position="356"/>
    </location>
</feature>
<dbReference type="Pfam" id="PF00391">
    <property type="entry name" value="PEP-utilizers"/>
    <property type="match status" value="1"/>
</dbReference>
<dbReference type="PANTHER" id="PTHR43030">
    <property type="entry name" value="PHOSPHOENOLPYRUVATE SYNTHASE"/>
    <property type="match status" value="1"/>
</dbReference>
<gene>
    <name evidence="5" type="ORF">A3B21_03190</name>
</gene>
<dbReference type="InterPro" id="IPR036637">
    <property type="entry name" value="Phosphohistidine_dom_sf"/>
</dbReference>
<evidence type="ECO:0000313" key="6">
    <source>
        <dbReference type="Proteomes" id="UP000176897"/>
    </source>
</evidence>
<dbReference type="PANTHER" id="PTHR43030:SF1">
    <property type="entry name" value="PHOSPHOENOLPYRUVATE SYNTHASE"/>
    <property type="match status" value="1"/>
</dbReference>
<dbReference type="Gene3D" id="3.50.30.10">
    <property type="entry name" value="Phosphohistidine domain"/>
    <property type="match status" value="1"/>
</dbReference>
<dbReference type="InterPro" id="IPR008279">
    <property type="entry name" value="PEP-util_enz_mobile_dom"/>
</dbReference>
<proteinExistence type="inferred from homology"/>
<keyword evidence="3" id="KW-0067">ATP-binding</keyword>
<evidence type="ECO:0000256" key="1">
    <source>
        <dbReference type="ARBA" id="ARBA00007837"/>
    </source>
</evidence>
<evidence type="ECO:0000259" key="4">
    <source>
        <dbReference type="Pfam" id="PF00391"/>
    </source>
</evidence>
<dbReference type="SUPFAM" id="SSF52009">
    <property type="entry name" value="Phosphohistidine domain"/>
    <property type="match status" value="1"/>
</dbReference>
<dbReference type="Proteomes" id="UP000176897">
    <property type="component" value="Unassembled WGS sequence"/>
</dbReference>
<protein>
    <recommendedName>
        <fullName evidence="4">PEP-utilising enzyme mobile domain-containing protein</fullName>
    </recommendedName>
</protein>
<comment type="caution">
    <text evidence="5">The sequence shown here is derived from an EMBL/GenBank/DDBJ whole genome shotgun (WGS) entry which is preliminary data.</text>
</comment>
<sequence>MDERIRAMIREKLLVRTWDHADSPLLWIEMIFWADIKKMKQYFGFSYGGHYFISFNQHTTFWKNTKSEARARQFGRRKYNDPQFVQWYCRKSHALEKKLAACVKELHLIRPSNISNSVLVKYFKNFFDHYSDLMAFYRFSRPEFYEKALADQAVKLVLLREVGKRRLAMHHAWMDAFKEAEPLFLAIGKKINMSSLEVKNFTAQEVLIALHQNVTPYNIKSRLHSFEFLYKNHSYIINTNLPKWKEMFRMRATVQGQPAYNGKVRGIVHVVQESLKGVSITPKAFPKNAVLVTAMTSPDMLPIMKRARAFITDEGGMLCHAAIVARELKKPCIIGTKIATKVFRDGQKVEVDATKGIVRLLKE</sequence>
<comment type="similarity">
    <text evidence="1">Belongs to the PEP-utilizing enzyme family.</text>
</comment>
<evidence type="ECO:0000256" key="2">
    <source>
        <dbReference type="ARBA" id="ARBA00022741"/>
    </source>
</evidence>
<name>A0A1F7URP8_9BACT</name>
<accession>A0A1F7URP8</accession>
<dbReference type="InterPro" id="IPR006319">
    <property type="entry name" value="PEP_synth"/>
</dbReference>
<dbReference type="GO" id="GO:0008986">
    <property type="term" value="F:pyruvate, water dikinase activity"/>
    <property type="evidence" value="ECO:0007669"/>
    <property type="project" value="InterPro"/>
</dbReference>
<dbReference type="GO" id="GO:0005524">
    <property type="term" value="F:ATP binding"/>
    <property type="evidence" value="ECO:0007669"/>
    <property type="project" value="UniProtKB-KW"/>
</dbReference>
<evidence type="ECO:0000313" key="5">
    <source>
        <dbReference type="EMBL" id="OGL80946.1"/>
    </source>
</evidence>
<dbReference type="STRING" id="1802401.A3B21_03190"/>
<dbReference type="EMBL" id="MGEJ01000012">
    <property type="protein sequence ID" value="OGL80946.1"/>
    <property type="molecule type" value="Genomic_DNA"/>
</dbReference>
<evidence type="ECO:0000256" key="3">
    <source>
        <dbReference type="ARBA" id="ARBA00022840"/>
    </source>
</evidence>
<keyword evidence="2" id="KW-0547">Nucleotide-binding</keyword>
<organism evidence="5 6">
    <name type="scientific">Candidatus Uhrbacteria bacterium RIFCSPLOWO2_01_FULL_47_24</name>
    <dbReference type="NCBI Taxonomy" id="1802401"/>
    <lineage>
        <taxon>Bacteria</taxon>
        <taxon>Candidatus Uhriibacteriota</taxon>
    </lineage>
</organism>
<reference evidence="5 6" key="1">
    <citation type="journal article" date="2016" name="Nat. Commun.">
        <title>Thousands of microbial genomes shed light on interconnected biogeochemical processes in an aquifer system.</title>
        <authorList>
            <person name="Anantharaman K."/>
            <person name="Brown C.T."/>
            <person name="Hug L.A."/>
            <person name="Sharon I."/>
            <person name="Castelle C.J."/>
            <person name="Probst A.J."/>
            <person name="Thomas B.C."/>
            <person name="Singh A."/>
            <person name="Wilkins M.J."/>
            <person name="Karaoz U."/>
            <person name="Brodie E.L."/>
            <person name="Williams K.H."/>
            <person name="Hubbard S.S."/>
            <person name="Banfield J.F."/>
        </authorList>
    </citation>
    <scope>NUCLEOTIDE SEQUENCE [LARGE SCALE GENOMIC DNA]</scope>
</reference>
<dbReference type="AlphaFoldDB" id="A0A1F7URP8"/>